<dbReference type="Proteomes" id="UP000256650">
    <property type="component" value="Unassembled WGS sequence"/>
</dbReference>
<dbReference type="InterPro" id="IPR032710">
    <property type="entry name" value="NTF2-like_dom_sf"/>
</dbReference>
<name>A0A3D8IGP0_9HELI</name>
<sequence>MSKCKNLKRRGFLKTSVKIAGVLAFGSTPNCFASYNKIKGEKMTKISEYEAIIQVIQTYLEGSNQGKSEIVKQAFAKDAIMQGTNKDGSLVSGSIENLYKVLDESGEAKDTKSRIDVLYVDESIASVRVIIENWHGLNFTDLHQLFKSNGKWKIVAKAYHTY</sequence>
<dbReference type="EMBL" id="NXLS01000001">
    <property type="protein sequence ID" value="RDU64427.1"/>
    <property type="molecule type" value="Genomic_DNA"/>
</dbReference>
<proteinExistence type="predicted"/>
<dbReference type="Pfam" id="PF12893">
    <property type="entry name" value="Lumazine_bd_2"/>
    <property type="match status" value="1"/>
</dbReference>
<organism evidence="1 2">
    <name type="scientific">Helicobacter ganmani</name>
    <dbReference type="NCBI Taxonomy" id="60246"/>
    <lineage>
        <taxon>Bacteria</taxon>
        <taxon>Pseudomonadati</taxon>
        <taxon>Campylobacterota</taxon>
        <taxon>Epsilonproteobacteria</taxon>
        <taxon>Campylobacterales</taxon>
        <taxon>Helicobacteraceae</taxon>
        <taxon>Helicobacter</taxon>
    </lineage>
</organism>
<evidence type="ECO:0008006" key="3">
    <source>
        <dbReference type="Google" id="ProtNLM"/>
    </source>
</evidence>
<gene>
    <name evidence="1" type="ORF">CQA43_01060</name>
</gene>
<dbReference type="SUPFAM" id="SSF54427">
    <property type="entry name" value="NTF2-like"/>
    <property type="match status" value="1"/>
</dbReference>
<dbReference type="InterPro" id="IPR039437">
    <property type="entry name" value="FrzH/put_lumazine-bd"/>
</dbReference>
<comment type="caution">
    <text evidence="1">The sequence shown here is derived from an EMBL/GenBank/DDBJ whole genome shotgun (WGS) entry which is preliminary data.</text>
</comment>
<evidence type="ECO:0000313" key="2">
    <source>
        <dbReference type="Proteomes" id="UP000256650"/>
    </source>
</evidence>
<dbReference type="InterPro" id="IPR006311">
    <property type="entry name" value="TAT_signal"/>
</dbReference>
<dbReference type="OrthoDB" id="5676998at2"/>
<keyword evidence="2" id="KW-1185">Reference proteome</keyword>
<dbReference type="PROSITE" id="PS51318">
    <property type="entry name" value="TAT"/>
    <property type="match status" value="1"/>
</dbReference>
<accession>A0A3D8IGP0</accession>
<dbReference type="Gene3D" id="3.10.450.50">
    <property type="match status" value="1"/>
</dbReference>
<evidence type="ECO:0000313" key="1">
    <source>
        <dbReference type="EMBL" id="RDU64427.1"/>
    </source>
</evidence>
<reference evidence="1 2" key="1">
    <citation type="submission" date="2018-04" db="EMBL/GenBank/DDBJ databases">
        <title>Novel Campyloabacter and Helicobacter Species and Strains.</title>
        <authorList>
            <person name="Mannion A.J."/>
            <person name="Shen Z."/>
            <person name="Fox J.G."/>
        </authorList>
    </citation>
    <scope>NUCLEOTIDE SEQUENCE [LARGE SCALE GENOMIC DNA]</scope>
    <source>
        <strain evidence="1 2">MIT 99-5101</strain>
    </source>
</reference>
<protein>
    <recommendedName>
        <fullName evidence="3">Lumazine-binding protein</fullName>
    </recommendedName>
</protein>
<dbReference type="AlphaFoldDB" id="A0A3D8IGP0"/>